<protein>
    <recommendedName>
        <fullName evidence="4">PSI domain-containing protein</fullName>
    </recommendedName>
</protein>
<evidence type="ECO:0000256" key="3">
    <source>
        <dbReference type="SAM" id="SignalP"/>
    </source>
</evidence>
<evidence type="ECO:0000256" key="2">
    <source>
        <dbReference type="SAM" id="Coils"/>
    </source>
</evidence>
<dbReference type="OrthoDB" id="288867at2759"/>
<feature type="domain" description="PSI" evidence="4">
    <location>
        <begin position="148"/>
        <end position="199"/>
    </location>
</feature>
<evidence type="ECO:0000313" key="5">
    <source>
        <dbReference type="EMBL" id="OMJ74973.1"/>
    </source>
</evidence>
<dbReference type="InterPro" id="IPR016201">
    <property type="entry name" value="PSI"/>
</dbReference>
<feature type="chain" id="PRO_5012706568" description="PSI domain-containing protein" evidence="3">
    <location>
        <begin position="16"/>
        <end position="329"/>
    </location>
</feature>
<proteinExistence type="predicted"/>
<evidence type="ECO:0000256" key="1">
    <source>
        <dbReference type="ARBA" id="ARBA00023180"/>
    </source>
</evidence>
<keyword evidence="6" id="KW-1185">Reference proteome</keyword>
<comment type="caution">
    <text evidence="5">The sequence shown here is derived from an EMBL/GenBank/DDBJ whole genome shotgun (WGS) entry which is preliminary data.</text>
</comment>
<keyword evidence="3" id="KW-0732">Signal</keyword>
<accession>A0A1R2BDX3</accession>
<keyword evidence="2" id="KW-0175">Coiled coil</keyword>
<dbReference type="AlphaFoldDB" id="A0A1R2BDX3"/>
<dbReference type="Proteomes" id="UP000187209">
    <property type="component" value="Unassembled WGS sequence"/>
</dbReference>
<sequence>MSLAFLIINIYSVSSQQTSQGVLAGSLETLADKIQEFSSESTDSLTIINQKLDDELEFKSDTSESLIKSKISELEDELQSISENLENLQIALEISSANCGENLDCTSCTESEKCVWCNVDKICVNGDFYGPMNGECGDYSWFECSFPGCEEYLDCQTCIADTSCGWCTIGHFCYEGSAVLKGDCDFEYYYHAEGNIQCPEYTPISAVTSINTEVILQQKIDELLYIENQINFEIYELEEKREDIVKEASKGGDDIQGIEVSDFEGIIDVADQQATEEDEDELLFQEQLWDYWASNTIEGISEDVDEDFDDVVKALEKFQDNDEVLDTGE</sequence>
<dbReference type="SMART" id="SM00423">
    <property type="entry name" value="PSI"/>
    <property type="match status" value="2"/>
</dbReference>
<feature type="domain" description="PSI" evidence="4">
    <location>
        <begin position="98"/>
        <end position="145"/>
    </location>
</feature>
<feature type="coiled-coil region" evidence="2">
    <location>
        <begin position="64"/>
        <end position="98"/>
    </location>
</feature>
<dbReference type="EMBL" id="MPUH01000718">
    <property type="protein sequence ID" value="OMJ74973.1"/>
    <property type="molecule type" value="Genomic_DNA"/>
</dbReference>
<gene>
    <name evidence="5" type="ORF">SteCoe_26001</name>
</gene>
<feature type="signal peptide" evidence="3">
    <location>
        <begin position="1"/>
        <end position="15"/>
    </location>
</feature>
<evidence type="ECO:0000259" key="4">
    <source>
        <dbReference type="SMART" id="SM00423"/>
    </source>
</evidence>
<evidence type="ECO:0000313" key="6">
    <source>
        <dbReference type="Proteomes" id="UP000187209"/>
    </source>
</evidence>
<keyword evidence="1" id="KW-0325">Glycoprotein</keyword>
<name>A0A1R2BDX3_9CILI</name>
<organism evidence="5 6">
    <name type="scientific">Stentor coeruleus</name>
    <dbReference type="NCBI Taxonomy" id="5963"/>
    <lineage>
        <taxon>Eukaryota</taxon>
        <taxon>Sar</taxon>
        <taxon>Alveolata</taxon>
        <taxon>Ciliophora</taxon>
        <taxon>Postciliodesmatophora</taxon>
        <taxon>Heterotrichea</taxon>
        <taxon>Heterotrichida</taxon>
        <taxon>Stentoridae</taxon>
        <taxon>Stentor</taxon>
    </lineage>
</organism>
<reference evidence="5 6" key="1">
    <citation type="submission" date="2016-11" db="EMBL/GenBank/DDBJ databases">
        <title>The macronuclear genome of Stentor coeruleus: a giant cell with tiny introns.</title>
        <authorList>
            <person name="Slabodnick M."/>
            <person name="Ruby J.G."/>
            <person name="Reiff S.B."/>
            <person name="Swart E.C."/>
            <person name="Gosai S."/>
            <person name="Prabakaran S."/>
            <person name="Witkowska E."/>
            <person name="Larue G.E."/>
            <person name="Fisher S."/>
            <person name="Freeman R.M."/>
            <person name="Gunawardena J."/>
            <person name="Chu W."/>
            <person name="Stover N.A."/>
            <person name="Gregory B.D."/>
            <person name="Nowacki M."/>
            <person name="Derisi J."/>
            <person name="Roy S.W."/>
            <person name="Marshall W.F."/>
            <person name="Sood P."/>
        </authorList>
    </citation>
    <scope>NUCLEOTIDE SEQUENCE [LARGE SCALE GENOMIC DNA]</scope>
    <source>
        <strain evidence="5">WM001</strain>
    </source>
</reference>